<proteinExistence type="predicted"/>
<dbReference type="RefSeq" id="WP_316662267.1">
    <property type="nucleotide sequence ID" value="NZ_JAWHTF010000004.1"/>
</dbReference>
<keyword evidence="2" id="KW-1185">Reference proteome</keyword>
<protein>
    <recommendedName>
        <fullName evidence="3">Leucine-rich repeat domain-containing protein</fullName>
    </recommendedName>
</protein>
<comment type="caution">
    <text evidence="1">The sequence shown here is derived from an EMBL/GenBank/DDBJ whole genome shotgun (WGS) entry which is preliminary data.</text>
</comment>
<accession>A0ABU3U7A0</accession>
<organism evidence="1 2">
    <name type="scientific">Gilvirhabdus luticola</name>
    <dbReference type="NCBI Taxonomy" id="3079858"/>
    <lineage>
        <taxon>Bacteria</taxon>
        <taxon>Pseudomonadati</taxon>
        <taxon>Bacteroidota</taxon>
        <taxon>Flavobacteriia</taxon>
        <taxon>Flavobacteriales</taxon>
        <taxon>Flavobacteriaceae</taxon>
        <taxon>Gilvirhabdus</taxon>
    </lineage>
</organism>
<dbReference type="EMBL" id="JAWHTF010000004">
    <property type="protein sequence ID" value="MDU8886284.1"/>
    <property type="molecule type" value="Genomic_DNA"/>
</dbReference>
<name>A0ABU3U7A0_9FLAO</name>
<reference evidence="1 2" key="1">
    <citation type="submission" date="2023-10" db="EMBL/GenBank/DDBJ databases">
        <title>Marimonas sp. nov. isolated from tidal mud flat.</title>
        <authorList>
            <person name="Jaincy N.J."/>
            <person name="Srinivasan S."/>
            <person name="Lee S.-S."/>
        </authorList>
    </citation>
    <scope>NUCLEOTIDE SEQUENCE [LARGE SCALE GENOMIC DNA]</scope>
    <source>
        <strain evidence="1 2">MJ-SS3</strain>
    </source>
</reference>
<evidence type="ECO:0000313" key="1">
    <source>
        <dbReference type="EMBL" id="MDU8886284.1"/>
    </source>
</evidence>
<dbReference type="Proteomes" id="UP001268651">
    <property type="component" value="Unassembled WGS sequence"/>
</dbReference>
<dbReference type="Gene3D" id="3.80.10.10">
    <property type="entry name" value="Ribonuclease Inhibitor"/>
    <property type="match status" value="1"/>
</dbReference>
<gene>
    <name evidence="1" type="ORF">RXV94_08935</name>
</gene>
<evidence type="ECO:0008006" key="3">
    <source>
        <dbReference type="Google" id="ProtNLM"/>
    </source>
</evidence>
<sequence length="125" mass="14209">MKYVLLLIFVFIGNICLSQNVRIPDENFEKALIDLGIDSDEEVNGLVLKSDVQSVISLDVSNQGIRDLTGIEEFSSLIYLNCRGNDLKRLDLRHNISVMKVSSSTNDIMKHTSYNNAIVMYDKFY</sequence>
<dbReference type="InterPro" id="IPR032675">
    <property type="entry name" value="LRR_dom_sf"/>
</dbReference>
<evidence type="ECO:0000313" key="2">
    <source>
        <dbReference type="Proteomes" id="UP001268651"/>
    </source>
</evidence>